<protein>
    <submittedName>
        <fullName evidence="2">DUF979 domain-containing protein</fullName>
    </submittedName>
</protein>
<feature type="non-terminal residue" evidence="2">
    <location>
        <position position="45"/>
    </location>
</feature>
<gene>
    <name evidence="2" type="ORF">K8W20_19800</name>
</gene>
<feature type="transmembrane region" description="Helical" evidence="1">
    <location>
        <begin position="6"/>
        <end position="25"/>
    </location>
</feature>
<dbReference type="InterPro" id="IPR009323">
    <property type="entry name" value="DUF979"/>
</dbReference>
<dbReference type="EMBL" id="DYTS01000348">
    <property type="protein sequence ID" value="HJH20944.1"/>
    <property type="molecule type" value="Genomic_DNA"/>
</dbReference>
<keyword evidence="1" id="KW-0812">Transmembrane</keyword>
<dbReference type="Proteomes" id="UP000752172">
    <property type="component" value="Unassembled WGS sequence"/>
</dbReference>
<keyword evidence="1" id="KW-1133">Transmembrane helix</keyword>
<dbReference type="RefSeq" id="WP_278917978.1">
    <property type="nucleotide sequence ID" value="NZ_DYTS01000348.1"/>
</dbReference>
<evidence type="ECO:0000313" key="3">
    <source>
        <dbReference type="Proteomes" id="UP000752172"/>
    </source>
</evidence>
<evidence type="ECO:0000313" key="2">
    <source>
        <dbReference type="EMBL" id="HJH20944.1"/>
    </source>
</evidence>
<name>A0A921NLH1_9PSED</name>
<keyword evidence="1" id="KW-0472">Membrane</keyword>
<organism evidence="2 3">
    <name type="scientific">Pseudomonas lactis</name>
    <dbReference type="NCBI Taxonomy" id="1615674"/>
    <lineage>
        <taxon>Bacteria</taxon>
        <taxon>Pseudomonadati</taxon>
        <taxon>Pseudomonadota</taxon>
        <taxon>Gammaproteobacteria</taxon>
        <taxon>Pseudomonadales</taxon>
        <taxon>Pseudomonadaceae</taxon>
        <taxon>Pseudomonas</taxon>
    </lineage>
</organism>
<dbReference type="Pfam" id="PF06166">
    <property type="entry name" value="DUF979"/>
    <property type="match status" value="1"/>
</dbReference>
<reference evidence="2" key="2">
    <citation type="submission" date="2021-09" db="EMBL/GenBank/DDBJ databases">
        <authorList>
            <person name="Gilroy R."/>
        </authorList>
    </citation>
    <scope>NUCLEOTIDE SEQUENCE</scope>
    <source>
        <strain evidence="2">ChiSjej2B20-17149</strain>
    </source>
</reference>
<proteinExistence type="predicted"/>
<dbReference type="AlphaFoldDB" id="A0A921NLH1"/>
<comment type="caution">
    <text evidence="2">The sequence shown here is derived from an EMBL/GenBank/DDBJ whole genome shotgun (WGS) entry which is preliminary data.</text>
</comment>
<accession>A0A921NLH1</accession>
<evidence type="ECO:0000256" key="1">
    <source>
        <dbReference type="SAM" id="Phobius"/>
    </source>
</evidence>
<reference evidence="2" key="1">
    <citation type="journal article" date="2021" name="PeerJ">
        <title>Extensive microbial diversity within the chicken gut microbiome revealed by metagenomics and culture.</title>
        <authorList>
            <person name="Gilroy R."/>
            <person name="Ravi A."/>
            <person name="Getino M."/>
            <person name="Pursley I."/>
            <person name="Horton D.L."/>
            <person name="Alikhan N.F."/>
            <person name="Baker D."/>
            <person name="Gharbi K."/>
            <person name="Hall N."/>
            <person name="Watson M."/>
            <person name="Adriaenssens E.M."/>
            <person name="Foster-Nyarko E."/>
            <person name="Jarju S."/>
            <person name="Secka A."/>
            <person name="Antonio M."/>
            <person name="Oren A."/>
            <person name="Chaudhuri R.R."/>
            <person name="La Ragione R."/>
            <person name="Hildebrand F."/>
            <person name="Pallen M.J."/>
        </authorList>
    </citation>
    <scope>NUCLEOTIDE SEQUENCE</scope>
    <source>
        <strain evidence="2">ChiSjej2B20-17149</strain>
    </source>
</reference>
<sequence>MIISIQYLYWLAGVLLLITAGMILLDRTHPKRWSSALFWLLFAVP</sequence>